<evidence type="ECO:0000256" key="4">
    <source>
        <dbReference type="ARBA" id="ARBA00022833"/>
    </source>
</evidence>
<keyword evidence="4" id="KW-0862">Zinc</keyword>
<dbReference type="SMART" id="SM01253">
    <property type="entry name" value="Kin17_mid"/>
    <property type="match status" value="1"/>
</dbReference>
<evidence type="ECO:0000256" key="1">
    <source>
        <dbReference type="ARBA" id="ARBA00008517"/>
    </source>
</evidence>
<accession>A0AAV2B5W7</accession>
<dbReference type="SUPFAM" id="SSF57667">
    <property type="entry name" value="beta-beta-alpha zinc fingers"/>
    <property type="match status" value="1"/>
</dbReference>
<dbReference type="GO" id="GO:0008270">
    <property type="term" value="F:zinc ion binding"/>
    <property type="evidence" value="ECO:0007669"/>
    <property type="project" value="UniProtKB-KW"/>
</dbReference>
<sequence length="390" mass="45288">MPKHGFLTPKAIANRIKSKGLQKLRWYCQMCQKQCRDENGFKCHTSSESHQRQLLLFAENPDKYIDQFSQEFLDDFMQLLKRRFGTKRVHGNQVYQEYIADRNHLHMNATQWETLTDFVKWLGREGHCTVDETEKGWFVSYIDRDPETIRRQETLMKQEKMKLDDEERMAKLFQRQMERDREKSKPKPEPVFTELKKTDEDEKITFAMKPVDKSKKPAIDTKQNPLATAATSKTDSANGTKDKKTEDKKRKLALEEIMEQEKAAQEKKSRKDHWLAPGIVVKAISKKLGEEFYKKKVVVTEVQDSYYAIIQTTDSGKKTVAHQKQLETVIPNVGRKVSILNGAYRGCEAVLLDVNYETFSIKAKISGGSFKGKILDSVKYEDVSKLQNQT</sequence>
<dbReference type="Gene3D" id="2.30.30.140">
    <property type="match status" value="1"/>
</dbReference>
<dbReference type="GO" id="GO:0005634">
    <property type="term" value="C:nucleus"/>
    <property type="evidence" value="ECO:0007669"/>
    <property type="project" value="TreeGrafter"/>
</dbReference>
<dbReference type="GO" id="GO:0006974">
    <property type="term" value="P:DNA damage response"/>
    <property type="evidence" value="ECO:0007669"/>
    <property type="project" value="TreeGrafter"/>
</dbReference>
<dbReference type="Gene3D" id="1.10.10.2030">
    <property type="entry name" value="DNA/RNA-binding protein Kin17, conserved domain"/>
    <property type="match status" value="1"/>
</dbReference>
<dbReference type="PANTHER" id="PTHR12805:SF0">
    <property type="entry name" value="DNA_RNA-BINDING PROTEIN KIN17"/>
    <property type="match status" value="1"/>
</dbReference>
<dbReference type="InterPro" id="IPR036236">
    <property type="entry name" value="Znf_C2H2_sf"/>
</dbReference>
<dbReference type="Gene3D" id="2.30.30.30">
    <property type="match status" value="1"/>
</dbReference>
<evidence type="ECO:0000256" key="5">
    <source>
        <dbReference type="SAM" id="MobiDB-lite"/>
    </source>
</evidence>
<dbReference type="Pfam" id="PF10357">
    <property type="entry name" value="WH_KIN17"/>
    <property type="match status" value="1"/>
</dbReference>
<dbReference type="Pfam" id="PF18131">
    <property type="entry name" value="KN17_SH3"/>
    <property type="match status" value="1"/>
</dbReference>
<keyword evidence="3" id="KW-0863">Zinc-finger</keyword>
<keyword evidence="8" id="KW-1185">Reference proteome</keyword>
<dbReference type="InterPro" id="IPR037321">
    <property type="entry name" value="KIN17-like"/>
</dbReference>
<dbReference type="InterPro" id="IPR038254">
    <property type="entry name" value="KIN17_WH-like_sf"/>
</dbReference>
<feature type="compositionally biased region" description="Basic and acidic residues" evidence="5">
    <location>
        <begin position="175"/>
        <end position="219"/>
    </location>
</feature>
<dbReference type="GO" id="GO:0006260">
    <property type="term" value="P:DNA replication"/>
    <property type="evidence" value="ECO:0007669"/>
    <property type="project" value="TreeGrafter"/>
</dbReference>
<protein>
    <recommendedName>
        <fullName evidence="6">DNA/RNA-binding protein Kin17 WH-like domain-containing protein</fullName>
    </recommendedName>
</protein>
<evidence type="ECO:0000256" key="3">
    <source>
        <dbReference type="ARBA" id="ARBA00022771"/>
    </source>
</evidence>
<dbReference type="CDD" id="cd13155">
    <property type="entry name" value="KOW_KIN17"/>
    <property type="match status" value="1"/>
</dbReference>
<comment type="similarity">
    <text evidence="1">Belongs to the KIN17 family.</text>
</comment>
<feature type="region of interest" description="Disordered" evidence="5">
    <location>
        <begin position="175"/>
        <end position="248"/>
    </location>
</feature>
<evidence type="ECO:0000259" key="6">
    <source>
        <dbReference type="SMART" id="SM01253"/>
    </source>
</evidence>
<dbReference type="EMBL" id="CAXIEN010000280">
    <property type="protein sequence ID" value="CAL1291272.1"/>
    <property type="molecule type" value="Genomic_DNA"/>
</dbReference>
<dbReference type="InterPro" id="IPR041995">
    <property type="entry name" value="KOW_KIN17"/>
</dbReference>
<proteinExistence type="inferred from homology"/>
<dbReference type="InterPro" id="IPR019447">
    <property type="entry name" value="DNA/RNA-bd_Kin17_WH-like_dom"/>
</dbReference>
<dbReference type="AlphaFoldDB" id="A0AAV2B5W7"/>
<dbReference type="Proteomes" id="UP001497382">
    <property type="component" value="Unassembled WGS sequence"/>
</dbReference>
<gene>
    <name evidence="7" type="ORF">LARSCL_LOCUS16999</name>
</gene>
<evidence type="ECO:0000256" key="2">
    <source>
        <dbReference type="ARBA" id="ARBA00022723"/>
    </source>
</evidence>
<dbReference type="PANTHER" id="PTHR12805">
    <property type="entry name" value="KIN17 KIN, ANTIGENIC DETERMINANT OF RECA PROTEIN HOMOLOG"/>
    <property type="match status" value="1"/>
</dbReference>
<dbReference type="FunFam" id="1.10.10.2030:FF:000001">
    <property type="entry name" value="DNA/RNA-binding protein KIN17, putative"/>
    <property type="match status" value="1"/>
</dbReference>
<keyword evidence="2" id="KW-0479">Metal-binding</keyword>
<reference evidence="7 8" key="1">
    <citation type="submission" date="2024-04" db="EMBL/GenBank/DDBJ databases">
        <authorList>
            <person name="Rising A."/>
            <person name="Reimegard J."/>
            <person name="Sonavane S."/>
            <person name="Akerstrom W."/>
            <person name="Nylinder S."/>
            <person name="Hedman E."/>
            <person name="Kallberg Y."/>
        </authorList>
    </citation>
    <scope>NUCLEOTIDE SEQUENCE [LARGE SCALE GENOMIC DNA]</scope>
</reference>
<dbReference type="FunFam" id="2.30.30.30:FF:000021">
    <property type="entry name" value="DNA/RNA-binding protein KIN17, putative"/>
    <property type="match status" value="1"/>
</dbReference>
<feature type="compositionally biased region" description="Polar residues" evidence="5">
    <location>
        <begin position="221"/>
        <end position="239"/>
    </location>
</feature>
<organism evidence="7 8">
    <name type="scientific">Larinioides sclopetarius</name>
    <dbReference type="NCBI Taxonomy" id="280406"/>
    <lineage>
        <taxon>Eukaryota</taxon>
        <taxon>Metazoa</taxon>
        <taxon>Ecdysozoa</taxon>
        <taxon>Arthropoda</taxon>
        <taxon>Chelicerata</taxon>
        <taxon>Arachnida</taxon>
        <taxon>Araneae</taxon>
        <taxon>Araneomorphae</taxon>
        <taxon>Entelegynae</taxon>
        <taxon>Araneoidea</taxon>
        <taxon>Araneidae</taxon>
        <taxon>Larinioides</taxon>
    </lineage>
</organism>
<dbReference type="GO" id="GO:0003690">
    <property type="term" value="F:double-stranded DNA binding"/>
    <property type="evidence" value="ECO:0007669"/>
    <property type="project" value="TreeGrafter"/>
</dbReference>
<evidence type="ECO:0000313" key="7">
    <source>
        <dbReference type="EMBL" id="CAL1291272.1"/>
    </source>
</evidence>
<dbReference type="InterPro" id="IPR056767">
    <property type="entry name" value="C2H2-Znf_KIN17"/>
</dbReference>
<name>A0AAV2B5W7_9ARAC</name>
<dbReference type="InterPro" id="IPR014722">
    <property type="entry name" value="Rib_uL2_dom2"/>
</dbReference>
<dbReference type="InterPro" id="IPR041330">
    <property type="entry name" value="KN17_SH3"/>
</dbReference>
<dbReference type="Pfam" id="PF25095">
    <property type="entry name" value="C2H2-zf_KIN17"/>
    <property type="match status" value="1"/>
</dbReference>
<evidence type="ECO:0000313" key="8">
    <source>
        <dbReference type="Proteomes" id="UP001497382"/>
    </source>
</evidence>
<dbReference type="Pfam" id="PF25092">
    <property type="entry name" value="SH3_KIN17_C"/>
    <property type="match status" value="1"/>
</dbReference>
<comment type="caution">
    <text evidence="7">The sequence shown here is derived from an EMBL/GenBank/DDBJ whole genome shotgun (WGS) entry which is preliminary data.</text>
</comment>
<feature type="domain" description="DNA/RNA-binding protein Kin17 WH-like" evidence="6">
    <location>
        <begin position="52"/>
        <end position="178"/>
    </location>
</feature>